<proteinExistence type="predicted"/>
<dbReference type="OrthoDB" id="6127549at2759"/>
<sequence length="66" mass="7355">MPDDLQGSPLPTDRALGVRWDSEKDKILFQLQLSEKTACLRWSAFTIHWVRRTVATAGQDSAAGPD</sequence>
<dbReference type="WBParaSite" id="ECPE_0000180001-mRNA-1">
    <property type="protein sequence ID" value="ECPE_0000180001-mRNA-1"/>
    <property type="gene ID" value="ECPE_0000180001"/>
</dbReference>
<keyword evidence="2" id="KW-1185">Reference proteome</keyword>
<evidence type="ECO:0000313" key="2">
    <source>
        <dbReference type="Proteomes" id="UP000272942"/>
    </source>
</evidence>
<name>A0A183A4B5_9TREM</name>
<gene>
    <name evidence="1" type="ORF">ECPE_LOCUS1800</name>
</gene>
<dbReference type="Proteomes" id="UP000272942">
    <property type="component" value="Unassembled WGS sequence"/>
</dbReference>
<dbReference type="AlphaFoldDB" id="A0A183A4B5"/>
<reference evidence="3" key="1">
    <citation type="submission" date="2016-06" db="UniProtKB">
        <authorList>
            <consortium name="WormBaseParasite"/>
        </authorList>
    </citation>
    <scope>IDENTIFICATION</scope>
</reference>
<protein>
    <submittedName>
        <fullName evidence="1 3">Uncharacterized protein</fullName>
    </submittedName>
</protein>
<evidence type="ECO:0000313" key="1">
    <source>
        <dbReference type="EMBL" id="VDP46652.1"/>
    </source>
</evidence>
<organism evidence="3">
    <name type="scientific">Echinostoma caproni</name>
    <dbReference type="NCBI Taxonomy" id="27848"/>
    <lineage>
        <taxon>Eukaryota</taxon>
        <taxon>Metazoa</taxon>
        <taxon>Spiralia</taxon>
        <taxon>Lophotrochozoa</taxon>
        <taxon>Platyhelminthes</taxon>
        <taxon>Trematoda</taxon>
        <taxon>Digenea</taxon>
        <taxon>Plagiorchiida</taxon>
        <taxon>Echinostomata</taxon>
        <taxon>Echinostomatoidea</taxon>
        <taxon>Echinostomatidae</taxon>
        <taxon>Echinostoma</taxon>
    </lineage>
</organism>
<reference evidence="1 2" key="2">
    <citation type="submission" date="2018-11" db="EMBL/GenBank/DDBJ databases">
        <authorList>
            <consortium name="Pathogen Informatics"/>
        </authorList>
    </citation>
    <scope>NUCLEOTIDE SEQUENCE [LARGE SCALE GENOMIC DNA]</scope>
    <source>
        <strain evidence="1 2">Egypt</strain>
    </source>
</reference>
<evidence type="ECO:0000313" key="3">
    <source>
        <dbReference type="WBParaSite" id="ECPE_0000180001-mRNA-1"/>
    </source>
</evidence>
<dbReference type="EMBL" id="UZAN01015649">
    <property type="protein sequence ID" value="VDP46652.1"/>
    <property type="molecule type" value="Genomic_DNA"/>
</dbReference>
<accession>A0A183A4B5</accession>